<dbReference type="AlphaFoldDB" id="A0A821WVM3"/>
<reference evidence="1" key="1">
    <citation type="submission" date="2021-02" db="EMBL/GenBank/DDBJ databases">
        <authorList>
            <person name="Nowell W R."/>
        </authorList>
    </citation>
    <scope>NUCLEOTIDE SEQUENCE</scope>
</reference>
<organism evidence="1 2">
    <name type="scientific">Rotaria socialis</name>
    <dbReference type="NCBI Taxonomy" id="392032"/>
    <lineage>
        <taxon>Eukaryota</taxon>
        <taxon>Metazoa</taxon>
        <taxon>Spiralia</taxon>
        <taxon>Gnathifera</taxon>
        <taxon>Rotifera</taxon>
        <taxon>Eurotatoria</taxon>
        <taxon>Bdelloidea</taxon>
        <taxon>Philodinida</taxon>
        <taxon>Philodinidae</taxon>
        <taxon>Rotaria</taxon>
    </lineage>
</organism>
<sequence>MQHDRNGNLEFKNNKIVSSLSFALGSYQSAPKWLISIMIEMIVIGMVK</sequence>
<protein>
    <submittedName>
        <fullName evidence="1">Uncharacterized protein</fullName>
    </submittedName>
</protein>
<gene>
    <name evidence="1" type="ORF">TOA249_LOCUS32624</name>
</gene>
<accession>A0A821WVM3</accession>
<dbReference type="EMBL" id="CAJOBS010008380">
    <property type="protein sequence ID" value="CAF4928962.1"/>
    <property type="molecule type" value="Genomic_DNA"/>
</dbReference>
<comment type="caution">
    <text evidence="1">The sequence shown here is derived from an EMBL/GenBank/DDBJ whole genome shotgun (WGS) entry which is preliminary data.</text>
</comment>
<evidence type="ECO:0000313" key="1">
    <source>
        <dbReference type="EMBL" id="CAF4928962.1"/>
    </source>
</evidence>
<feature type="non-terminal residue" evidence="1">
    <location>
        <position position="1"/>
    </location>
</feature>
<proteinExistence type="predicted"/>
<name>A0A821WVM3_9BILA</name>
<evidence type="ECO:0000313" key="2">
    <source>
        <dbReference type="Proteomes" id="UP000663838"/>
    </source>
</evidence>
<dbReference type="Proteomes" id="UP000663838">
    <property type="component" value="Unassembled WGS sequence"/>
</dbReference>